<dbReference type="STRING" id="760192.Halhy_1570"/>
<dbReference type="RefSeq" id="WP_013764016.1">
    <property type="nucleotide sequence ID" value="NC_015510.1"/>
</dbReference>
<protein>
    <recommendedName>
        <fullName evidence="4">Monoacylglycerol lipase</fullName>
        <ecNumber evidence="3">3.1.1.23</ecNumber>
    </recommendedName>
</protein>
<reference key="2">
    <citation type="submission" date="2011-04" db="EMBL/GenBank/DDBJ databases">
        <title>Complete sequence of chromosome of Haliscomenobacter hydrossis DSM 1100.</title>
        <authorList>
            <consortium name="US DOE Joint Genome Institute (JGI-PGF)"/>
            <person name="Lucas S."/>
            <person name="Han J."/>
            <person name="Lapidus A."/>
            <person name="Bruce D."/>
            <person name="Goodwin L."/>
            <person name="Pitluck S."/>
            <person name="Peters L."/>
            <person name="Kyrpides N."/>
            <person name="Mavromatis K."/>
            <person name="Ivanova N."/>
            <person name="Ovchinnikova G."/>
            <person name="Pagani I."/>
            <person name="Daligault H."/>
            <person name="Detter J.C."/>
            <person name="Han C."/>
            <person name="Land M."/>
            <person name="Hauser L."/>
            <person name="Markowitz V."/>
            <person name="Cheng J.-F."/>
            <person name="Hugenholtz P."/>
            <person name="Woyke T."/>
            <person name="Wu D."/>
            <person name="Verbarg S."/>
            <person name="Frueling A."/>
            <person name="Brambilla E."/>
            <person name="Klenk H.-P."/>
            <person name="Eisen J.A."/>
        </authorList>
    </citation>
    <scope>NUCLEOTIDE SEQUENCE</scope>
    <source>
        <strain>DSM 1100</strain>
    </source>
</reference>
<feature type="domain" description="Serine aminopeptidase S33" evidence="5">
    <location>
        <begin position="26"/>
        <end position="260"/>
    </location>
</feature>
<dbReference type="FunFam" id="3.40.50.1820:FF:000117">
    <property type="entry name" value="Monoglyceride lipase, putative"/>
    <property type="match status" value="1"/>
</dbReference>
<dbReference type="Gene3D" id="3.40.50.1820">
    <property type="entry name" value="alpha/beta hydrolase"/>
    <property type="match status" value="1"/>
</dbReference>
<evidence type="ECO:0000256" key="3">
    <source>
        <dbReference type="ARBA" id="ARBA00013254"/>
    </source>
</evidence>
<dbReference type="EC" id="3.1.1.23" evidence="3"/>
<proteinExistence type="inferred from homology"/>
<sequence>MPAPRTLYLNTSDNVNLRCLVWDHVEPRAVIALVHGMGEHCARYTHVADYFNQQGYALMAYDQRGHGESGGPRGHSPSFDALLDDLALFLRKVEKEYPNTPIVLYGHSMGGNVVLNYTLRRKPAIRGLVASSPWIELAFAPPAWKVSAGRWLKVLIPKLSMLNELDIKFISRDPQVVAAYQKDPLVHTRITPSMGYEMMQAASWLNTFVGEMPVPTLLFHGTEDGLTSHLASRAFAQRVQGPLTFVEYQGLYHETHNEPEKAEVLARINAWLDEIL</sequence>
<dbReference type="GO" id="GO:0047372">
    <property type="term" value="F:monoacylglycerol lipase activity"/>
    <property type="evidence" value="ECO:0007669"/>
    <property type="project" value="UniProtKB-EC"/>
</dbReference>
<evidence type="ECO:0000256" key="2">
    <source>
        <dbReference type="ARBA" id="ARBA00008645"/>
    </source>
</evidence>
<keyword evidence="7" id="KW-1185">Reference proteome</keyword>
<dbReference type="SUPFAM" id="SSF53474">
    <property type="entry name" value="alpha/beta-Hydrolases"/>
    <property type="match status" value="1"/>
</dbReference>
<dbReference type="Proteomes" id="UP000008461">
    <property type="component" value="Chromosome"/>
</dbReference>
<evidence type="ECO:0000313" key="7">
    <source>
        <dbReference type="Proteomes" id="UP000008461"/>
    </source>
</evidence>
<dbReference type="InterPro" id="IPR051044">
    <property type="entry name" value="MAG_DAG_Lipase"/>
</dbReference>
<evidence type="ECO:0000256" key="1">
    <source>
        <dbReference type="ARBA" id="ARBA00001613"/>
    </source>
</evidence>
<dbReference type="InterPro" id="IPR022742">
    <property type="entry name" value="Hydrolase_4"/>
</dbReference>
<dbReference type="InterPro" id="IPR029058">
    <property type="entry name" value="AB_hydrolase_fold"/>
</dbReference>
<gene>
    <name evidence="6" type="ordered locus">Halhy_1570</name>
</gene>
<dbReference type="KEGG" id="hhy:Halhy_1570"/>
<dbReference type="AlphaFoldDB" id="F4KZJ2"/>
<comment type="similarity">
    <text evidence="2">Belongs to the AB hydrolase superfamily.</text>
</comment>
<reference evidence="6 7" key="1">
    <citation type="journal article" date="2011" name="Stand. Genomic Sci.">
        <title>Complete genome sequence of Haliscomenobacter hydrossis type strain (O).</title>
        <authorList>
            <consortium name="US DOE Joint Genome Institute (JGI-PGF)"/>
            <person name="Daligault H."/>
            <person name="Lapidus A."/>
            <person name="Zeytun A."/>
            <person name="Nolan M."/>
            <person name="Lucas S."/>
            <person name="Del Rio T.G."/>
            <person name="Tice H."/>
            <person name="Cheng J.F."/>
            <person name="Tapia R."/>
            <person name="Han C."/>
            <person name="Goodwin L."/>
            <person name="Pitluck S."/>
            <person name="Liolios K."/>
            <person name="Pagani I."/>
            <person name="Ivanova N."/>
            <person name="Huntemann M."/>
            <person name="Mavromatis K."/>
            <person name="Mikhailova N."/>
            <person name="Pati A."/>
            <person name="Chen A."/>
            <person name="Palaniappan K."/>
            <person name="Land M."/>
            <person name="Hauser L."/>
            <person name="Brambilla E.M."/>
            <person name="Rohde M."/>
            <person name="Verbarg S."/>
            <person name="Goker M."/>
            <person name="Bristow J."/>
            <person name="Eisen J.A."/>
            <person name="Markowitz V."/>
            <person name="Hugenholtz P."/>
            <person name="Kyrpides N.C."/>
            <person name="Klenk H.P."/>
            <person name="Woyke T."/>
        </authorList>
    </citation>
    <scope>NUCLEOTIDE SEQUENCE [LARGE SCALE GENOMIC DNA]</scope>
    <source>
        <strain evidence="7">ATCC 27775 / DSM 1100 / LMG 10767 / O</strain>
    </source>
</reference>
<dbReference type="PRINTS" id="PR00111">
    <property type="entry name" value="ABHYDROLASE"/>
</dbReference>
<accession>F4KZJ2</accession>
<dbReference type="Pfam" id="PF12146">
    <property type="entry name" value="Hydrolase_4"/>
    <property type="match status" value="1"/>
</dbReference>
<name>F4KZJ2_HALH1</name>
<evidence type="ECO:0000313" key="6">
    <source>
        <dbReference type="EMBL" id="AEE49462.1"/>
    </source>
</evidence>
<dbReference type="HOGENOM" id="CLU_026209_7_2_10"/>
<dbReference type="eggNOG" id="COG2267">
    <property type="taxonomic scope" value="Bacteria"/>
</dbReference>
<organism evidence="6 7">
    <name type="scientific">Haliscomenobacter hydrossis (strain ATCC 27775 / DSM 1100 / LMG 10767 / O)</name>
    <dbReference type="NCBI Taxonomy" id="760192"/>
    <lineage>
        <taxon>Bacteria</taxon>
        <taxon>Pseudomonadati</taxon>
        <taxon>Bacteroidota</taxon>
        <taxon>Saprospiria</taxon>
        <taxon>Saprospirales</taxon>
        <taxon>Haliscomenobacteraceae</taxon>
        <taxon>Haliscomenobacter</taxon>
    </lineage>
</organism>
<evidence type="ECO:0000259" key="5">
    <source>
        <dbReference type="Pfam" id="PF12146"/>
    </source>
</evidence>
<dbReference type="EMBL" id="CP002691">
    <property type="protein sequence ID" value="AEE49462.1"/>
    <property type="molecule type" value="Genomic_DNA"/>
</dbReference>
<keyword evidence="6" id="KW-0378">Hydrolase</keyword>
<dbReference type="OrthoDB" id="9780932at2"/>
<dbReference type="PANTHER" id="PTHR11614">
    <property type="entry name" value="PHOSPHOLIPASE-RELATED"/>
    <property type="match status" value="1"/>
</dbReference>
<dbReference type="InterPro" id="IPR000073">
    <property type="entry name" value="AB_hydrolase_1"/>
</dbReference>
<comment type="catalytic activity">
    <reaction evidence="1">
        <text>Hydrolyzes glycerol monoesters of long-chain fatty acids.</text>
        <dbReference type="EC" id="3.1.1.23"/>
    </reaction>
</comment>
<evidence type="ECO:0000256" key="4">
    <source>
        <dbReference type="ARBA" id="ARBA00071261"/>
    </source>
</evidence>